<keyword evidence="1" id="KW-1015">Disulfide bond</keyword>
<accession>A0A8R1E2B4</accession>
<dbReference type="SUPFAM" id="SSF47862">
    <property type="entry name" value="Saposin"/>
    <property type="match status" value="1"/>
</dbReference>
<evidence type="ECO:0000313" key="5">
    <source>
        <dbReference type="Proteomes" id="UP000005237"/>
    </source>
</evidence>
<dbReference type="AlphaFoldDB" id="A0A8R1E2B4"/>
<evidence type="ECO:0000256" key="1">
    <source>
        <dbReference type="ARBA" id="ARBA00023157"/>
    </source>
</evidence>
<reference evidence="4" key="2">
    <citation type="submission" date="2022-06" db="UniProtKB">
        <authorList>
            <consortium name="EnsemblMetazoa"/>
        </authorList>
    </citation>
    <scope>IDENTIFICATION</scope>
    <source>
        <strain evidence="4">DF5081</strain>
    </source>
</reference>
<proteinExistence type="predicted"/>
<dbReference type="InterPro" id="IPR008138">
    <property type="entry name" value="SapB_2"/>
</dbReference>
<evidence type="ECO:0000259" key="3">
    <source>
        <dbReference type="PROSITE" id="PS50015"/>
    </source>
</evidence>
<dbReference type="Gene3D" id="1.10.225.10">
    <property type="entry name" value="Saposin-like"/>
    <property type="match status" value="1"/>
</dbReference>
<feature type="domain" description="Saposin B-type" evidence="3">
    <location>
        <begin position="22"/>
        <end position="100"/>
    </location>
</feature>
<feature type="signal peptide" evidence="2">
    <location>
        <begin position="1"/>
        <end position="21"/>
    </location>
</feature>
<dbReference type="FunFam" id="1.10.225.10:FF:000017">
    <property type="entry name" value="SaPosin-like Protein family"/>
    <property type="match status" value="1"/>
</dbReference>
<evidence type="ECO:0000313" key="4">
    <source>
        <dbReference type="EnsemblMetazoa" id="CJA18381.1"/>
    </source>
</evidence>
<name>A0A8R1E2B4_CAEJA</name>
<dbReference type="SMART" id="SM00741">
    <property type="entry name" value="SapB"/>
    <property type="match status" value="1"/>
</dbReference>
<dbReference type="InterPro" id="IPR008139">
    <property type="entry name" value="SaposinB_dom"/>
</dbReference>
<protein>
    <submittedName>
        <fullName evidence="4">Saposin B-type domain-containing protein</fullName>
    </submittedName>
</protein>
<dbReference type="OMA" id="ECKKEFH"/>
<reference evidence="5" key="1">
    <citation type="submission" date="2010-08" db="EMBL/GenBank/DDBJ databases">
        <authorList>
            <consortium name="Caenorhabditis japonica Sequencing Consortium"/>
            <person name="Wilson R.K."/>
        </authorList>
    </citation>
    <scope>NUCLEOTIDE SEQUENCE [LARGE SCALE GENOMIC DNA]</scope>
    <source>
        <strain evidence="5">DF5081</strain>
    </source>
</reference>
<dbReference type="Pfam" id="PF03489">
    <property type="entry name" value="SapB_2"/>
    <property type="match status" value="1"/>
</dbReference>
<feature type="chain" id="PRO_5035933699" evidence="2">
    <location>
        <begin position="22"/>
        <end position="100"/>
    </location>
</feature>
<dbReference type="Proteomes" id="UP000005237">
    <property type="component" value="Unassembled WGS sequence"/>
</dbReference>
<evidence type="ECO:0000256" key="2">
    <source>
        <dbReference type="SAM" id="SignalP"/>
    </source>
</evidence>
<dbReference type="EnsemblMetazoa" id="CJA18381.1">
    <property type="protein sequence ID" value="CJA18381.1"/>
    <property type="gene ID" value="WBGene00137586"/>
</dbReference>
<keyword evidence="5" id="KW-1185">Reference proteome</keyword>
<sequence>MKSFFLLAAVTLAVIFTSTEASTIECAMCEMSVKVVVPMLGEDTESIKKAVDAECKKEFHSIPFGTAECKKFIDSKLDPIIHELENGTAPKDVCTKLSMC</sequence>
<dbReference type="InterPro" id="IPR011001">
    <property type="entry name" value="Saposin-like"/>
</dbReference>
<organism evidence="4 5">
    <name type="scientific">Caenorhabditis japonica</name>
    <dbReference type="NCBI Taxonomy" id="281687"/>
    <lineage>
        <taxon>Eukaryota</taxon>
        <taxon>Metazoa</taxon>
        <taxon>Ecdysozoa</taxon>
        <taxon>Nematoda</taxon>
        <taxon>Chromadorea</taxon>
        <taxon>Rhabditida</taxon>
        <taxon>Rhabditina</taxon>
        <taxon>Rhabditomorpha</taxon>
        <taxon>Rhabditoidea</taxon>
        <taxon>Rhabditidae</taxon>
        <taxon>Peloderinae</taxon>
        <taxon>Caenorhabditis</taxon>
    </lineage>
</organism>
<keyword evidence="2" id="KW-0732">Signal</keyword>
<dbReference type="PROSITE" id="PS50015">
    <property type="entry name" value="SAP_B"/>
    <property type="match status" value="1"/>
</dbReference>